<reference evidence="5" key="2">
    <citation type="submission" date="2020-11" db="EMBL/GenBank/DDBJ databases">
        <authorList>
            <person name="McCartney M.A."/>
            <person name="Auch B."/>
            <person name="Kono T."/>
            <person name="Mallez S."/>
            <person name="Becker A."/>
            <person name="Gohl D.M."/>
            <person name="Silverstein K.A.T."/>
            <person name="Koren S."/>
            <person name="Bechman K.B."/>
            <person name="Herman A."/>
            <person name="Abrahante J.E."/>
            <person name="Garbe J."/>
        </authorList>
    </citation>
    <scope>NUCLEOTIDE SEQUENCE</scope>
    <source>
        <strain evidence="5">Duluth1</strain>
        <tissue evidence="5">Whole animal</tissue>
    </source>
</reference>
<reference evidence="5" key="1">
    <citation type="journal article" date="2019" name="bioRxiv">
        <title>The Genome of the Zebra Mussel, Dreissena polymorpha: A Resource for Invasive Species Research.</title>
        <authorList>
            <person name="McCartney M.A."/>
            <person name="Auch B."/>
            <person name="Kono T."/>
            <person name="Mallez S."/>
            <person name="Zhang Y."/>
            <person name="Obille A."/>
            <person name="Becker A."/>
            <person name="Abrahante J.E."/>
            <person name="Garbe J."/>
            <person name="Badalamenti J.P."/>
            <person name="Herman A."/>
            <person name="Mangelson H."/>
            <person name="Liachko I."/>
            <person name="Sullivan S."/>
            <person name="Sone E.D."/>
            <person name="Koren S."/>
            <person name="Silverstein K.A.T."/>
            <person name="Beckman K.B."/>
            <person name="Gohl D.M."/>
        </authorList>
    </citation>
    <scope>NUCLEOTIDE SEQUENCE</scope>
    <source>
        <strain evidence="5">Duluth1</strain>
        <tissue evidence="5">Whole animal</tissue>
    </source>
</reference>
<evidence type="ECO:0000256" key="2">
    <source>
        <dbReference type="ARBA" id="ARBA00023134"/>
    </source>
</evidence>
<name>A0A9D4R428_DREPO</name>
<keyword evidence="1 3" id="KW-0547">Nucleotide-binding</keyword>
<dbReference type="PANTHER" id="PTHR11711">
    <property type="entry name" value="ADP RIBOSYLATION FACTOR-RELATED"/>
    <property type="match status" value="1"/>
</dbReference>
<evidence type="ECO:0000256" key="3">
    <source>
        <dbReference type="PIRSR" id="PIRSR606689-1"/>
    </source>
</evidence>
<dbReference type="PRINTS" id="PR00449">
    <property type="entry name" value="RASTRNSFRMNG"/>
</dbReference>
<sequence>MGGIASKLSKLFKNCPARIAMIGLDSAGKTTILYRFKLNETISTIPTIGFNVETLTPTKGLTLTVWDMGGQERMRPLWRMYLRGTDGECE</sequence>
<dbReference type="InterPro" id="IPR006689">
    <property type="entry name" value="Small_GTPase_ARF/SAR"/>
</dbReference>
<evidence type="ECO:0000313" key="6">
    <source>
        <dbReference type="Proteomes" id="UP000828390"/>
    </source>
</evidence>
<dbReference type="Gene3D" id="3.40.50.300">
    <property type="entry name" value="P-loop containing nucleotide triphosphate hydrolases"/>
    <property type="match status" value="1"/>
</dbReference>
<dbReference type="InterPro" id="IPR027417">
    <property type="entry name" value="P-loop_NTPase"/>
</dbReference>
<keyword evidence="4" id="KW-0479">Metal-binding</keyword>
<organism evidence="5 6">
    <name type="scientific">Dreissena polymorpha</name>
    <name type="common">Zebra mussel</name>
    <name type="synonym">Mytilus polymorpha</name>
    <dbReference type="NCBI Taxonomy" id="45954"/>
    <lineage>
        <taxon>Eukaryota</taxon>
        <taxon>Metazoa</taxon>
        <taxon>Spiralia</taxon>
        <taxon>Lophotrochozoa</taxon>
        <taxon>Mollusca</taxon>
        <taxon>Bivalvia</taxon>
        <taxon>Autobranchia</taxon>
        <taxon>Heteroconchia</taxon>
        <taxon>Euheterodonta</taxon>
        <taxon>Imparidentia</taxon>
        <taxon>Neoheterodontei</taxon>
        <taxon>Myida</taxon>
        <taxon>Dreissenoidea</taxon>
        <taxon>Dreissenidae</taxon>
        <taxon>Dreissena</taxon>
    </lineage>
</organism>
<dbReference type="Proteomes" id="UP000828390">
    <property type="component" value="Unassembled WGS sequence"/>
</dbReference>
<comment type="caution">
    <text evidence="5">The sequence shown here is derived from an EMBL/GenBank/DDBJ whole genome shotgun (WGS) entry which is preliminary data.</text>
</comment>
<dbReference type="AlphaFoldDB" id="A0A9D4R428"/>
<accession>A0A9D4R428</accession>
<dbReference type="InterPro" id="IPR005225">
    <property type="entry name" value="Small_GTP-bd"/>
</dbReference>
<keyword evidence="2 3" id="KW-0342">GTP-binding</keyword>
<dbReference type="GO" id="GO:0005525">
    <property type="term" value="F:GTP binding"/>
    <property type="evidence" value="ECO:0007669"/>
    <property type="project" value="UniProtKB-KW"/>
</dbReference>
<gene>
    <name evidence="5" type="ORF">DPMN_095694</name>
</gene>
<dbReference type="GO" id="GO:0003924">
    <property type="term" value="F:GTPase activity"/>
    <property type="evidence" value="ECO:0007669"/>
    <property type="project" value="InterPro"/>
</dbReference>
<evidence type="ECO:0000313" key="5">
    <source>
        <dbReference type="EMBL" id="KAH3853172.1"/>
    </source>
</evidence>
<feature type="binding site" evidence="4">
    <location>
        <position position="30"/>
    </location>
    <ligand>
        <name>Mg(2+)</name>
        <dbReference type="ChEBI" id="CHEBI:18420"/>
    </ligand>
</feature>
<dbReference type="SUPFAM" id="SSF52540">
    <property type="entry name" value="P-loop containing nucleoside triphosphate hydrolases"/>
    <property type="match status" value="1"/>
</dbReference>
<protein>
    <recommendedName>
        <fullName evidence="7">ADP-ribosylation factor</fullName>
    </recommendedName>
</protein>
<dbReference type="InterPro" id="IPR024156">
    <property type="entry name" value="Small_GTPase_ARF"/>
</dbReference>
<feature type="binding site" evidence="3">
    <location>
        <begin position="23"/>
        <end position="30"/>
    </location>
    <ligand>
        <name>GTP</name>
        <dbReference type="ChEBI" id="CHEBI:37565"/>
    </ligand>
</feature>
<keyword evidence="6" id="KW-1185">Reference proteome</keyword>
<evidence type="ECO:0008006" key="7">
    <source>
        <dbReference type="Google" id="ProtNLM"/>
    </source>
</evidence>
<dbReference type="GO" id="GO:0046872">
    <property type="term" value="F:metal ion binding"/>
    <property type="evidence" value="ECO:0007669"/>
    <property type="project" value="UniProtKB-KW"/>
</dbReference>
<dbReference type="SMART" id="SM00177">
    <property type="entry name" value="ARF"/>
    <property type="match status" value="1"/>
</dbReference>
<dbReference type="EMBL" id="JAIWYP010000003">
    <property type="protein sequence ID" value="KAH3853172.1"/>
    <property type="molecule type" value="Genomic_DNA"/>
</dbReference>
<dbReference type="Pfam" id="PF00025">
    <property type="entry name" value="Arf"/>
    <property type="match status" value="1"/>
</dbReference>
<proteinExistence type="predicted"/>
<feature type="binding site" evidence="3">
    <location>
        <position position="70"/>
    </location>
    <ligand>
        <name>GTP</name>
        <dbReference type="ChEBI" id="CHEBI:37565"/>
    </ligand>
</feature>
<evidence type="ECO:0000256" key="4">
    <source>
        <dbReference type="PIRSR" id="PIRSR606689-2"/>
    </source>
</evidence>
<dbReference type="NCBIfam" id="TIGR00231">
    <property type="entry name" value="small_GTP"/>
    <property type="match status" value="1"/>
</dbReference>
<evidence type="ECO:0000256" key="1">
    <source>
        <dbReference type="ARBA" id="ARBA00022741"/>
    </source>
</evidence>
<keyword evidence="4" id="KW-0460">Magnesium</keyword>
<feature type="binding site" evidence="4">
    <location>
        <position position="47"/>
    </location>
    <ligand>
        <name>Mg(2+)</name>
        <dbReference type="ChEBI" id="CHEBI:18420"/>
    </ligand>
</feature>